<protein>
    <submittedName>
        <fullName evidence="1">Uncharacterized protein</fullName>
    </submittedName>
</protein>
<name>A0ACC2KI11_PERAE</name>
<proteinExistence type="predicted"/>
<keyword evidence="2" id="KW-1185">Reference proteome</keyword>
<comment type="caution">
    <text evidence="1">The sequence shown here is derived from an EMBL/GenBank/DDBJ whole genome shotgun (WGS) entry which is preliminary data.</text>
</comment>
<dbReference type="Proteomes" id="UP001234297">
    <property type="component" value="Chromosome 9"/>
</dbReference>
<evidence type="ECO:0000313" key="2">
    <source>
        <dbReference type="Proteomes" id="UP001234297"/>
    </source>
</evidence>
<sequence length="203" mass="22491">MPSDRLSKRPAHRCANLQPWRVRRPGARIAGSGGCEVHDRCEFDRDYQNFIKAALPGMKNRGDRGPASIAMISSQAGQEVIGDNIHVSLIFPPETDTPGQSQDLKTRPELCNIIVASSSPMKPDEVAAVTLNGIKSGTFSVACNFDGVMLSVATAGFSPQRSYLVAFLEVVTAGFMRIMGLYYQWSWYRTIERWHLQKNSVEL</sequence>
<dbReference type="EMBL" id="CM056817">
    <property type="protein sequence ID" value="KAJ8620693.1"/>
    <property type="molecule type" value="Genomic_DNA"/>
</dbReference>
<gene>
    <name evidence="1" type="ORF">MRB53_029222</name>
</gene>
<evidence type="ECO:0000313" key="1">
    <source>
        <dbReference type="EMBL" id="KAJ8620693.1"/>
    </source>
</evidence>
<organism evidence="1 2">
    <name type="scientific">Persea americana</name>
    <name type="common">Avocado</name>
    <dbReference type="NCBI Taxonomy" id="3435"/>
    <lineage>
        <taxon>Eukaryota</taxon>
        <taxon>Viridiplantae</taxon>
        <taxon>Streptophyta</taxon>
        <taxon>Embryophyta</taxon>
        <taxon>Tracheophyta</taxon>
        <taxon>Spermatophyta</taxon>
        <taxon>Magnoliopsida</taxon>
        <taxon>Magnoliidae</taxon>
        <taxon>Laurales</taxon>
        <taxon>Lauraceae</taxon>
        <taxon>Persea</taxon>
    </lineage>
</organism>
<reference evidence="1 2" key="1">
    <citation type="journal article" date="2022" name="Hortic Res">
        <title>A haplotype resolved chromosomal level avocado genome allows analysis of novel avocado genes.</title>
        <authorList>
            <person name="Nath O."/>
            <person name="Fletcher S.J."/>
            <person name="Hayward A."/>
            <person name="Shaw L.M."/>
            <person name="Masouleh A.K."/>
            <person name="Furtado A."/>
            <person name="Henry R.J."/>
            <person name="Mitter N."/>
        </authorList>
    </citation>
    <scope>NUCLEOTIDE SEQUENCE [LARGE SCALE GENOMIC DNA]</scope>
    <source>
        <strain evidence="2">cv. Hass</strain>
    </source>
</reference>
<accession>A0ACC2KI11</accession>